<organism evidence="12 13">
    <name type="scientific">Corynebacterium resistens (strain DSM 45100 / JCM 12819 / GTC 2026 / SICGH 158)</name>
    <dbReference type="NCBI Taxonomy" id="662755"/>
    <lineage>
        <taxon>Bacteria</taxon>
        <taxon>Bacillati</taxon>
        <taxon>Actinomycetota</taxon>
        <taxon>Actinomycetes</taxon>
        <taxon>Mycobacteriales</taxon>
        <taxon>Corynebacteriaceae</taxon>
        <taxon>Corynebacterium</taxon>
    </lineage>
</organism>
<dbReference type="RefSeq" id="WP_013888818.1">
    <property type="nucleotide sequence ID" value="NC_015673.1"/>
</dbReference>
<feature type="transmembrane region" description="Helical" evidence="11">
    <location>
        <begin position="6"/>
        <end position="22"/>
    </location>
</feature>
<evidence type="ECO:0000256" key="3">
    <source>
        <dbReference type="ARBA" id="ARBA00022475"/>
    </source>
</evidence>
<dbReference type="KEGG" id="crd:CRES_1454"/>
<evidence type="ECO:0000256" key="1">
    <source>
        <dbReference type="ARBA" id="ARBA00004167"/>
    </source>
</evidence>
<keyword evidence="8 9" id="KW-0472">Membrane</keyword>
<feature type="region of interest" description="Disordered" evidence="10">
    <location>
        <begin position="118"/>
        <end position="231"/>
    </location>
</feature>
<dbReference type="eggNOG" id="COG1826">
    <property type="taxonomic scope" value="Bacteria"/>
</dbReference>
<dbReference type="Pfam" id="PF02416">
    <property type="entry name" value="TatA_B_E"/>
    <property type="match status" value="1"/>
</dbReference>
<dbReference type="InterPro" id="IPR018448">
    <property type="entry name" value="TatB"/>
</dbReference>
<keyword evidence="4 9" id="KW-0812">Transmembrane</keyword>
<feature type="compositionally biased region" description="Basic and acidic residues" evidence="10">
    <location>
        <begin position="183"/>
        <end position="198"/>
    </location>
</feature>
<comment type="subcellular location">
    <subcellularLocation>
        <location evidence="9">Cell membrane</location>
        <topology evidence="9">Single-pass membrane protein</topology>
    </subcellularLocation>
    <subcellularLocation>
        <location evidence="1">Membrane</location>
        <topology evidence="1">Single-pass membrane protein</topology>
    </subcellularLocation>
</comment>
<name>F8DZI9_CORRG</name>
<evidence type="ECO:0000313" key="12">
    <source>
        <dbReference type="EMBL" id="AEI09808.1"/>
    </source>
</evidence>
<dbReference type="AlphaFoldDB" id="F8DZI9"/>
<keyword evidence="13" id="KW-1185">Reference proteome</keyword>
<dbReference type="GO" id="GO:0033281">
    <property type="term" value="C:TAT protein transport complex"/>
    <property type="evidence" value="ECO:0007669"/>
    <property type="project" value="UniProtKB-UniRule"/>
</dbReference>
<dbReference type="HAMAP" id="MF_00237">
    <property type="entry name" value="TatB"/>
    <property type="match status" value="1"/>
</dbReference>
<evidence type="ECO:0000256" key="2">
    <source>
        <dbReference type="ARBA" id="ARBA00022448"/>
    </source>
</evidence>
<dbReference type="Proteomes" id="UP000000492">
    <property type="component" value="Chromosome"/>
</dbReference>
<dbReference type="GO" id="GO:0043953">
    <property type="term" value="P:protein transport by the Tat complex"/>
    <property type="evidence" value="ECO:0007669"/>
    <property type="project" value="UniProtKB-UniRule"/>
</dbReference>
<accession>F8DZI9</accession>
<dbReference type="GO" id="GO:0008320">
    <property type="term" value="F:protein transmembrane transporter activity"/>
    <property type="evidence" value="ECO:0007669"/>
    <property type="project" value="UniProtKB-UniRule"/>
</dbReference>
<dbReference type="OrthoDB" id="3267321at2"/>
<evidence type="ECO:0000256" key="10">
    <source>
        <dbReference type="SAM" id="MobiDB-lite"/>
    </source>
</evidence>
<keyword evidence="3 9" id="KW-1003">Cell membrane</keyword>
<proteinExistence type="inferred from homology"/>
<evidence type="ECO:0000256" key="6">
    <source>
        <dbReference type="ARBA" id="ARBA00022989"/>
    </source>
</evidence>
<feature type="compositionally biased region" description="Polar residues" evidence="10">
    <location>
        <begin position="159"/>
        <end position="173"/>
    </location>
</feature>
<evidence type="ECO:0000256" key="5">
    <source>
        <dbReference type="ARBA" id="ARBA00022927"/>
    </source>
</evidence>
<reference evidence="12 13" key="1">
    <citation type="journal article" date="2012" name="BMC Genomics">
        <title>Complete genome sequence, lifestyle, and multi-drug resistance of the human pathogen Corynebacterium resistens DSM 45100 isolated from blood samples of a leukemia patient.</title>
        <authorList>
            <person name="Schroder J."/>
            <person name="Maus I."/>
            <person name="Meyer K."/>
            <person name="Wordemann S."/>
            <person name="Blom J."/>
            <person name="Jaenicke S."/>
            <person name="Schneider J."/>
            <person name="Trost E."/>
            <person name="Tauch A."/>
        </authorList>
    </citation>
    <scope>NUCLEOTIDE SEQUENCE [LARGE SCALE GENOMIC DNA]</scope>
    <source>
        <strain evidence="13">DSM 45100 / JCM 12819 / CCUG 50093 / GTC 2026 / SICGH 158</strain>
    </source>
</reference>
<dbReference type="Gene3D" id="1.20.5.3310">
    <property type="match status" value="1"/>
</dbReference>
<evidence type="ECO:0000256" key="7">
    <source>
        <dbReference type="ARBA" id="ARBA00023010"/>
    </source>
</evidence>
<evidence type="ECO:0000256" key="8">
    <source>
        <dbReference type="ARBA" id="ARBA00023136"/>
    </source>
</evidence>
<comment type="subunit">
    <text evidence="9">The Tat system comprises two distinct complexes: a TatABC complex, containing multiple copies of TatA, TatB and TatC subunits, and a separate TatA complex, containing only TatA subunits. Substrates initially bind to the TatABC complex, which probably triggers association of the separate TatA complex to form the active translocon.</text>
</comment>
<dbReference type="PRINTS" id="PR01506">
    <property type="entry name" value="TATBPROTEIN"/>
</dbReference>
<evidence type="ECO:0000256" key="11">
    <source>
        <dbReference type="SAM" id="Phobius"/>
    </source>
</evidence>
<evidence type="ECO:0000256" key="9">
    <source>
        <dbReference type="HAMAP-Rule" id="MF_00237"/>
    </source>
</evidence>
<keyword evidence="2 9" id="KW-0813">Transport</keyword>
<dbReference type="HOGENOM" id="CLU_086034_2_0_11"/>
<comment type="similarity">
    <text evidence="9">Belongs to the TatB family.</text>
</comment>
<dbReference type="EMBL" id="CP002857">
    <property type="protein sequence ID" value="AEI09808.1"/>
    <property type="molecule type" value="Genomic_DNA"/>
</dbReference>
<evidence type="ECO:0000313" key="13">
    <source>
        <dbReference type="Proteomes" id="UP000000492"/>
    </source>
</evidence>
<comment type="function">
    <text evidence="9">Part of the twin-arginine translocation (Tat) system that transports large folded proteins containing a characteristic twin-arginine motif in their signal peptide across membranes. Together with TatC, TatB is part of a receptor directly interacting with Tat signal peptides. TatB may form an oligomeric binding site that transiently accommodates folded Tat precursor proteins before their translocation.</text>
</comment>
<protein>
    <recommendedName>
        <fullName evidence="9">Sec-independent protein translocase protein TatB</fullName>
    </recommendedName>
</protein>
<sequence>MFSSVGWVELAIIFVVALLVIGPERLPGLIKEVRAILLAVRNAVGEARQQLDGEFGEEIREFSKPLAELNNVRQMGARGFITKTLFDGDESYLNSLDETKNQFRDTVESVRQPSLRDALRGAGAGSATGATSNDVARNNGGVDMAQDVNTPADRGGVEVTQQANAGESRAQMNSGGGSPVQEAARHLAMEERAGRTEPVEGSGAASLAGSENETAGPKNNAGGAGSWDDVI</sequence>
<gene>
    <name evidence="9 12" type="primary">tatB</name>
    <name evidence="12" type="ordered locus">CRES_1454</name>
</gene>
<keyword evidence="5 9" id="KW-0653">Protein transport</keyword>
<keyword evidence="6 9" id="KW-1133">Transmembrane helix</keyword>
<keyword evidence="7 9" id="KW-0811">Translocation</keyword>
<dbReference type="STRING" id="662755.CRES_1454"/>
<evidence type="ECO:0000256" key="4">
    <source>
        <dbReference type="ARBA" id="ARBA00022692"/>
    </source>
</evidence>
<dbReference type="InterPro" id="IPR003369">
    <property type="entry name" value="TatA/B/E"/>
</dbReference>